<dbReference type="InterPro" id="IPR009006">
    <property type="entry name" value="Ala_racemase/Decarboxylase_C"/>
</dbReference>
<evidence type="ECO:0000256" key="2">
    <source>
        <dbReference type="ARBA" id="ARBA00022793"/>
    </source>
</evidence>
<evidence type="ECO:0000256" key="1">
    <source>
        <dbReference type="ARBA" id="ARBA00001933"/>
    </source>
</evidence>
<keyword evidence="8" id="KW-1185">Reference proteome</keyword>
<feature type="domain" description="Orn/DAP/Arg decarboxylase 2 N-terminal" evidence="6">
    <location>
        <begin position="59"/>
        <end position="302"/>
    </location>
</feature>
<dbReference type="InterPro" id="IPR002986">
    <property type="entry name" value="DAP_deCOOHase_LysA"/>
</dbReference>
<dbReference type="PRINTS" id="PR01179">
    <property type="entry name" value="ODADCRBXLASE"/>
</dbReference>
<name>A0ABU7S3F8_9ACTN</name>
<dbReference type="PRINTS" id="PR01181">
    <property type="entry name" value="DAPDCRBXLASE"/>
</dbReference>
<dbReference type="Proteomes" id="UP001332243">
    <property type="component" value="Unassembled WGS sequence"/>
</dbReference>
<keyword evidence="3" id="KW-0663">Pyridoxal phosphate</keyword>
<organism evidence="7 8">
    <name type="scientific">Plantactinospora sonchi</name>
    <dbReference type="NCBI Taxonomy" id="1544735"/>
    <lineage>
        <taxon>Bacteria</taxon>
        <taxon>Bacillati</taxon>
        <taxon>Actinomycetota</taxon>
        <taxon>Actinomycetes</taxon>
        <taxon>Micromonosporales</taxon>
        <taxon>Micromonosporaceae</taxon>
        <taxon>Plantactinospora</taxon>
    </lineage>
</organism>
<dbReference type="PANTHER" id="PTHR43727:SF2">
    <property type="entry name" value="GROUP IV DECARBOXYLASE"/>
    <property type="match status" value="1"/>
</dbReference>
<evidence type="ECO:0000259" key="6">
    <source>
        <dbReference type="Pfam" id="PF02784"/>
    </source>
</evidence>
<evidence type="ECO:0000256" key="3">
    <source>
        <dbReference type="ARBA" id="ARBA00022898"/>
    </source>
</evidence>
<evidence type="ECO:0000313" key="8">
    <source>
        <dbReference type="Proteomes" id="UP001332243"/>
    </source>
</evidence>
<evidence type="ECO:0000256" key="5">
    <source>
        <dbReference type="ARBA" id="ARBA00023239"/>
    </source>
</evidence>
<dbReference type="SUPFAM" id="SSF51419">
    <property type="entry name" value="PLP-binding barrel"/>
    <property type="match status" value="1"/>
</dbReference>
<dbReference type="Gene3D" id="2.40.37.10">
    <property type="entry name" value="Lyase, Ornithine Decarboxylase, Chain A, domain 1"/>
    <property type="match status" value="1"/>
</dbReference>
<dbReference type="Gene3D" id="3.20.20.10">
    <property type="entry name" value="Alanine racemase"/>
    <property type="match status" value="1"/>
</dbReference>
<proteinExistence type="predicted"/>
<keyword evidence="4" id="KW-0028">Amino-acid biosynthesis</keyword>
<dbReference type="InterPro" id="IPR000183">
    <property type="entry name" value="Orn/DAP/Arg_de-COase"/>
</dbReference>
<keyword evidence="5" id="KW-0456">Lyase</keyword>
<protein>
    <submittedName>
        <fullName evidence="7">Diaminopimelate decarboxylase</fullName>
    </submittedName>
</protein>
<accession>A0ABU7S3F8</accession>
<keyword evidence="4" id="KW-0457">Lysine biosynthesis</keyword>
<keyword evidence="2" id="KW-0210">Decarboxylase</keyword>
<dbReference type="EMBL" id="JAZGQK010000034">
    <property type="protein sequence ID" value="MEE6263061.1"/>
    <property type="molecule type" value="Genomic_DNA"/>
</dbReference>
<gene>
    <name evidence="7" type="ORF">V1633_31740</name>
</gene>
<comment type="caution">
    <text evidence="7">The sequence shown here is derived from an EMBL/GenBank/DDBJ whole genome shotgun (WGS) entry which is preliminary data.</text>
</comment>
<evidence type="ECO:0000313" key="7">
    <source>
        <dbReference type="EMBL" id="MEE6263061.1"/>
    </source>
</evidence>
<dbReference type="PANTHER" id="PTHR43727">
    <property type="entry name" value="DIAMINOPIMELATE DECARBOXYLASE"/>
    <property type="match status" value="1"/>
</dbReference>
<sequence length="443" mass="46705">MTLAEILPSLRTSLRAPLEEVWPATASWGAHGDLFVGGVGLAEVAARYGTPTYLLDETDVRTHCRDYLAAFGRDNVAYTAKALLTRGLARWVAEEGLRLYVGSAGELRVALAAGFPADRIVLYGSAKTPEDLTAAYAAGVGAIVVESIGEITRLAATAPPGQRVLLRVIGATDPADGVDRRFGLRIASGDAAAAVARIVAQPRLNLVGLDCSVGHQVSRFNRYEHELHVVLDFLAAMRARHGVSTTEMNLGGGHAVAYSGGDPSLALAAFAGRIRGVLRLVAERHDLPVPRLTVSPGRAIVSRAGVTLYHVVSVTRDQEGRGLVAVDGGMTDCPSGALCGARHSAVLVGRPTSAPSVPTCVVGRHNDVDDVVVPTLALPSDIRPGDLLAVAGTGAYHHSRASNYHLVSRPPLLAVRDGRVNTLVRRESPEDLLRRDVDEPGQS</sequence>
<comment type="cofactor">
    <cofactor evidence="1">
        <name>pyridoxal 5'-phosphate</name>
        <dbReference type="ChEBI" id="CHEBI:597326"/>
    </cofactor>
</comment>
<dbReference type="RefSeq" id="WP_331217999.1">
    <property type="nucleotide sequence ID" value="NZ_JAZGQK010000034.1"/>
</dbReference>
<dbReference type="InterPro" id="IPR029066">
    <property type="entry name" value="PLP-binding_barrel"/>
</dbReference>
<dbReference type="InterPro" id="IPR022644">
    <property type="entry name" value="De-COase2_N"/>
</dbReference>
<reference evidence="7 8" key="1">
    <citation type="submission" date="2024-01" db="EMBL/GenBank/DDBJ databases">
        <title>Genome insights into Plantactinospora sonchi sp. nov.</title>
        <authorList>
            <person name="Wang L."/>
        </authorList>
    </citation>
    <scope>NUCLEOTIDE SEQUENCE [LARGE SCALE GENOMIC DNA]</scope>
    <source>
        <strain evidence="7 8">NEAU-QY2</strain>
    </source>
</reference>
<evidence type="ECO:0000256" key="4">
    <source>
        <dbReference type="ARBA" id="ARBA00023154"/>
    </source>
</evidence>
<dbReference type="SUPFAM" id="SSF50621">
    <property type="entry name" value="Alanine racemase C-terminal domain-like"/>
    <property type="match status" value="1"/>
</dbReference>
<dbReference type="Pfam" id="PF02784">
    <property type="entry name" value="Orn_Arg_deC_N"/>
    <property type="match status" value="1"/>
</dbReference>